<keyword evidence="2" id="KW-0472">Membrane</keyword>
<organism evidence="4 5">
    <name type="scientific">Rhinolophus ferrumequinum</name>
    <name type="common">Greater horseshoe bat</name>
    <dbReference type="NCBI Taxonomy" id="59479"/>
    <lineage>
        <taxon>Eukaryota</taxon>
        <taxon>Metazoa</taxon>
        <taxon>Chordata</taxon>
        <taxon>Craniata</taxon>
        <taxon>Vertebrata</taxon>
        <taxon>Euteleostomi</taxon>
        <taxon>Mammalia</taxon>
        <taxon>Eutheria</taxon>
        <taxon>Laurasiatheria</taxon>
        <taxon>Chiroptera</taxon>
        <taxon>Yinpterochiroptera</taxon>
        <taxon>Rhinolophoidea</taxon>
        <taxon>Rhinolophidae</taxon>
        <taxon>Rhinolophinae</taxon>
        <taxon>Rhinolophus</taxon>
    </lineage>
</organism>
<name>A0A7J7TYF7_RHIFE</name>
<feature type="signal peptide" evidence="3">
    <location>
        <begin position="1"/>
        <end position="25"/>
    </location>
</feature>
<feature type="transmembrane region" description="Helical" evidence="2">
    <location>
        <begin position="196"/>
        <end position="218"/>
    </location>
</feature>
<feature type="compositionally biased region" description="Polar residues" evidence="1">
    <location>
        <begin position="82"/>
        <end position="117"/>
    </location>
</feature>
<feature type="region of interest" description="Disordered" evidence="1">
    <location>
        <begin position="82"/>
        <end position="186"/>
    </location>
</feature>
<keyword evidence="2" id="KW-0812">Transmembrane</keyword>
<feature type="chain" id="PRO_5029572876" evidence="3">
    <location>
        <begin position="26"/>
        <end position="253"/>
    </location>
</feature>
<evidence type="ECO:0000313" key="4">
    <source>
        <dbReference type="EMBL" id="KAF6305638.1"/>
    </source>
</evidence>
<feature type="region of interest" description="Disordered" evidence="1">
    <location>
        <begin position="40"/>
        <end position="61"/>
    </location>
</feature>
<proteinExistence type="predicted"/>
<feature type="compositionally biased region" description="Low complexity" evidence="1">
    <location>
        <begin position="131"/>
        <end position="169"/>
    </location>
</feature>
<keyword evidence="3" id="KW-0732">Signal</keyword>
<dbReference type="EMBL" id="JACAGC010000017">
    <property type="protein sequence ID" value="KAF6305638.1"/>
    <property type="molecule type" value="Genomic_DNA"/>
</dbReference>
<protein>
    <submittedName>
        <fullName evidence="4">Uncharacterized protein</fullName>
    </submittedName>
</protein>
<reference evidence="4 5" key="1">
    <citation type="journal article" date="2020" name="Nature">
        <title>Six reference-quality genomes reveal evolution of bat adaptations.</title>
        <authorList>
            <person name="Jebb D."/>
            <person name="Huang Z."/>
            <person name="Pippel M."/>
            <person name="Hughes G.M."/>
            <person name="Lavrichenko K."/>
            <person name="Devanna P."/>
            <person name="Winkler S."/>
            <person name="Jermiin L.S."/>
            <person name="Skirmuntt E.C."/>
            <person name="Katzourakis A."/>
            <person name="Burkitt-Gray L."/>
            <person name="Ray D.A."/>
            <person name="Sullivan K.A.M."/>
            <person name="Roscito J.G."/>
            <person name="Kirilenko B.M."/>
            <person name="Davalos L.M."/>
            <person name="Corthals A.P."/>
            <person name="Power M.L."/>
            <person name="Jones G."/>
            <person name="Ransome R.D."/>
            <person name="Dechmann D.K.N."/>
            <person name="Locatelli A.G."/>
            <person name="Puechmaille S.J."/>
            <person name="Fedrigo O."/>
            <person name="Jarvis E.D."/>
            <person name="Hiller M."/>
            <person name="Vernes S.C."/>
            <person name="Myers E.W."/>
            <person name="Teeling E.C."/>
        </authorList>
    </citation>
    <scope>NUCLEOTIDE SEQUENCE [LARGE SCALE GENOMIC DNA]</scope>
    <source>
        <strain evidence="4">MRhiFer1</strain>
        <tissue evidence="4">Lung</tissue>
    </source>
</reference>
<evidence type="ECO:0000256" key="2">
    <source>
        <dbReference type="SAM" id="Phobius"/>
    </source>
</evidence>
<dbReference type="AlphaFoldDB" id="A0A7J7TYF7"/>
<evidence type="ECO:0000256" key="1">
    <source>
        <dbReference type="SAM" id="MobiDB-lite"/>
    </source>
</evidence>
<comment type="caution">
    <text evidence="4">The sequence shown here is derived from an EMBL/GenBank/DDBJ whole genome shotgun (WGS) entry which is preliminary data.</text>
</comment>
<gene>
    <name evidence="4" type="ORF">mRhiFer1_000116</name>
</gene>
<sequence length="253" mass="26519">MVGSQLLPLLLLALVLLLRPDGYFSASSDTTIGVMRDTKTSASKPWTSFPPSHSSPSLMETSTNHFIPQSLEAGSTIHLSTLSSEADSTTPYSPSNSEATPTIYPSSDSTSSGFTPASPQPETLPHPSSGSPNSELTSTSHSSPPSSITLTLHWSPTSSSPRMEPSSMPLATTDSTSVASGPAPGDTGAPELHRSLGVVVAVCLLVSILLIGVVRMAMRCCHQGMSEFQKLDEVSMGTMSQRSSFAHCPPEWG</sequence>
<dbReference type="Proteomes" id="UP000585614">
    <property type="component" value="Unassembled WGS sequence"/>
</dbReference>
<evidence type="ECO:0000313" key="5">
    <source>
        <dbReference type="Proteomes" id="UP000585614"/>
    </source>
</evidence>
<keyword evidence="2" id="KW-1133">Transmembrane helix</keyword>
<accession>A0A7J7TYF7</accession>
<feature type="compositionally biased region" description="Polar residues" evidence="1">
    <location>
        <begin position="170"/>
        <end position="179"/>
    </location>
</feature>
<evidence type="ECO:0000256" key="3">
    <source>
        <dbReference type="SAM" id="SignalP"/>
    </source>
</evidence>